<evidence type="ECO:0008006" key="4">
    <source>
        <dbReference type="Google" id="ProtNLM"/>
    </source>
</evidence>
<protein>
    <recommendedName>
        <fullName evidence="4">Protein TonB</fullName>
    </recommendedName>
</protein>
<feature type="region of interest" description="Disordered" evidence="1">
    <location>
        <begin position="38"/>
        <end position="142"/>
    </location>
</feature>
<accession>A0ABU8RXZ7</accession>
<evidence type="ECO:0000313" key="2">
    <source>
        <dbReference type="EMBL" id="MEJ5977903.1"/>
    </source>
</evidence>
<sequence>MGVLLAVAVEALLVLVVLSIGSAISGPEGSEKGLVSIRFRAAPEQKQAQTTEEEQQPRKETIQRPAEQASRTPEREEPTPVQPQPRPQPPAPALIPLSPSQMTASDISRAPSPPSAPARSRMGPVDTRPGPADSARVSGSGPNGEPLYAAAWYREPYPDELNGYLSTATGPGWGLIACRTAPDYRVEDCVRVDEYPNGSNIARAVLAAAWQFRVRPPRVGGQYRVGEWVRIRIDYQMRQR</sequence>
<reference evidence="2 3" key="1">
    <citation type="submission" date="2024-03" db="EMBL/GenBank/DDBJ databases">
        <authorList>
            <person name="Jo J.-H."/>
        </authorList>
    </citation>
    <scope>NUCLEOTIDE SEQUENCE [LARGE SCALE GENOMIC DNA]</scope>
    <source>
        <strain evidence="2 3">PS1R-30</strain>
    </source>
</reference>
<comment type="caution">
    <text evidence="2">The sequence shown here is derived from an EMBL/GenBank/DDBJ whole genome shotgun (WGS) entry which is preliminary data.</text>
</comment>
<evidence type="ECO:0000313" key="3">
    <source>
        <dbReference type="Proteomes" id="UP001361239"/>
    </source>
</evidence>
<keyword evidence="3" id="KW-1185">Reference proteome</keyword>
<gene>
    <name evidence="2" type="ORF">WG901_14735</name>
</gene>
<name>A0ABU8RXZ7_9SPHN</name>
<feature type="compositionally biased region" description="Pro residues" evidence="1">
    <location>
        <begin position="80"/>
        <end position="93"/>
    </location>
</feature>
<dbReference type="EMBL" id="JBBHJZ010000003">
    <property type="protein sequence ID" value="MEJ5977903.1"/>
    <property type="molecule type" value="Genomic_DNA"/>
</dbReference>
<dbReference type="RefSeq" id="WP_339587850.1">
    <property type="nucleotide sequence ID" value="NZ_JBBHJZ010000003.1"/>
</dbReference>
<dbReference type="Proteomes" id="UP001361239">
    <property type="component" value="Unassembled WGS sequence"/>
</dbReference>
<organism evidence="2 3">
    <name type="scientific">Novosphingobium anseongense</name>
    <dbReference type="NCBI Taxonomy" id="3133436"/>
    <lineage>
        <taxon>Bacteria</taxon>
        <taxon>Pseudomonadati</taxon>
        <taxon>Pseudomonadota</taxon>
        <taxon>Alphaproteobacteria</taxon>
        <taxon>Sphingomonadales</taxon>
        <taxon>Sphingomonadaceae</taxon>
        <taxon>Novosphingobium</taxon>
    </lineage>
</organism>
<proteinExistence type="predicted"/>
<evidence type="ECO:0000256" key="1">
    <source>
        <dbReference type="SAM" id="MobiDB-lite"/>
    </source>
</evidence>